<keyword evidence="7" id="KW-1185">Reference proteome</keyword>
<organism evidence="6 7">
    <name type="scientific">Micromonospora chokoriensis</name>
    <dbReference type="NCBI Taxonomy" id="356851"/>
    <lineage>
        <taxon>Bacteria</taxon>
        <taxon>Bacillati</taxon>
        <taxon>Actinomycetota</taxon>
        <taxon>Actinomycetes</taxon>
        <taxon>Micromonosporales</taxon>
        <taxon>Micromonosporaceae</taxon>
        <taxon>Micromonospora</taxon>
    </lineage>
</organism>
<dbReference type="PROSITE" id="PS00687">
    <property type="entry name" value="ALDEHYDE_DEHYDR_GLU"/>
    <property type="match status" value="1"/>
</dbReference>
<gene>
    <name evidence="6" type="ORF">GA0070612_4605</name>
</gene>
<evidence type="ECO:0000256" key="3">
    <source>
        <dbReference type="PROSITE-ProRule" id="PRU10007"/>
    </source>
</evidence>
<evidence type="ECO:0000313" key="7">
    <source>
        <dbReference type="Proteomes" id="UP000198224"/>
    </source>
</evidence>
<dbReference type="InterPro" id="IPR029510">
    <property type="entry name" value="Ald_DH_CS_GLU"/>
</dbReference>
<evidence type="ECO:0000256" key="2">
    <source>
        <dbReference type="ARBA" id="ARBA00023002"/>
    </source>
</evidence>
<dbReference type="InterPro" id="IPR016161">
    <property type="entry name" value="Ald_DH/histidinol_DH"/>
</dbReference>
<dbReference type="FunFam" id="3.40.309.10:FF:000012">
    <property type="entry name" value="Betaine aldehyde dehydrogenase"/>
    <property type="match status" value="1"/>
</dbReference>
<evidence type="ECO:0000256" key="4">
    <source>
        <dbReference type="RuleBase" id="RU003345"/>
    </source>
</evidence>
<evidence type="ECO:0000313" key="6">
    <source>
        <dbReference type="EMBL" id="SCF18846.1"/>
    </source>
</evidence>
<keyword evidence="2 4" id="KW-0560">Oxidoreductase</keyword>
<reference evidence="7" key="1">
    <citation type="submission" date="2016-06" db="EMBL/GenBank/DDBJ databases">
        <authorList>
            <person name="Varghese N."/>
            <person name="Submissions Spin"/>
        </authorList>
    </citation>
    <scope>NUCLEOTIDE SEQUENCE [LARGE SCALE GENOMIC DNA]</scope>
    <source>
        <strain evidence="7">DSM 45160</strain>
    </source>
</reference>
<accession>A0A1C4YDZ2</accession>
<name>A0A1C4YDZ2_9ACTN</name>
<dbReference type="PANTHER" id="PTHR42804:SF1">
    <property type="entry name" value="ALDEHYDE DEHYDROGENASE-RELATED"/>
    <property type="match status" value="1"/>
</dbReference>
<evidence type="ECO:0000259" key="5">
    <source>
        <dbReference type="Pfam" id="PF00171"/>
    </source>
</evidence>
<dbReference type="GO" id="GO:0016620">
    <property type="term" value="F:oxidoreductase activity, acting on the aldehyde or oxo group of donors, NAD or NADP as acceptor"/>
    <property type="evidence" value="ECO:0007669"/>
    <property type="project" value="InterPro"/>
</dbReference>
<feature type="active site" evidence="3">
    <location>
        <position position="294"/>
    </location>
</feature>
<dbReference type="InterPro" id="IPR015590">
    <property type="entry name" value="Aldehyde_DH_dom"/>
</dbReference>
<proteinExistence type="inferred from homology"/>
<dbReference type="InterPro" id="IPR016162">
    <property type="entry name" value="Ald_DH_N"/>
</dbReference>
<dbReference type="InterPro" id="IPR016163">
    <property type="entry name" value="Ald_DH_C"/>
</dbReference>
<evidence type="ECO:0000256" key="1">
    <source>
        <dbReference type="ARBA" id="ARBA00009986"/>
    </source>
</evidence>
<dbReference type="EMBL" id="LT607409">
    <property type="protein sequence ID" value="SCF18846.1"/>
    <property type="molecule type" value="Genomic_DNA"/>
</dbReference>
<dbReference type="SUPFAM" id="SSF53720">
    <property type="entry name" value="ALDH-like"/>
    <property type="match status" value="1"/>
</dbReference>
<dbReference type="Proteomes" id="UP000198224">
    <property type="component" value="Chromosome I"/>
</dbReference>
<feature type="domain" description="Aldehyde dehydrogenase" evidence="5">
    <location>
        <begin position="53"/>
        <end position="519"/>
    </location>
</feature>
<dbReference type="Gene3D" id="3.40.605.10">
    <property type="entry name" value="Aldehyde Dehydrogenase, Chain A, domain 1"/>
    <property type="match status" value="1"/>
</dbReference>
<protein>
    <submittedName>
        <fullName evidence="6">Acyl-CoA reductase</fullName>
    </submittedName>
</protein>
<dbReference type="CDD" id="cd07139">
    <property type="entry name" value="ALDH_AldA-Rv0768"/>
    <property type="match status" value="1"/>
</dbReference>
<comment type="similarity">
    <text evidence="1 4">Belongs to the aldehyde dehydrogenase family.</text>
</comment>
<dbReference type="Gene3D" id="3.40.309.10">
    <property type="entry name" value="Aldehyde Dehydrogenase, Chain A, domain 2"/>
    <property type="match status" value="1"/>
</dbReference>
<sequence>MQRGDPATMAAAILRLTEEPAPPMRLLLGSSTPSHLKESNMTVRDKLYIGGSWVTPSAPELMLDILSPHDQSVLGRVAQAAPADIDKAVAAARAAFDHGPWPRTSPKERQDVVRRYDALRTARADEIAAAISRENGSAGWFTAVGQPFLTRQTNAYLQAAEEFGWEEIVAPSDPSVAFDTIVRREAIGVVAAVIPWNSPFSAATAKLIPALLAGNTVVLKVSPENSLSMMLLADLWHEAGLPDGVLSVLPADRETSEHLVSHADVDKISFTGSTRAGRRIAAIAGQQLKRVGLELGGKSAALILDDADLAAAMQGLRFGSLGNNGEACILQTRILAPRSRYEEVVTAVKDMVESLKVGDPAASDTFIGPMIRRDQQQRVIDYITIGIEDGARLVTGGPQIPAGLEKGNYVTPTVFADVDNGMRIAQEEIFGPVLVVIAYDDDDDAVRIANDSDYGLSGGVWSADVARALAVARRLRTGTVTLNGSPISFDGPFGGYKASGLGREYGTVGLTGYVEHKSITRSR</sequence>
<dbReference type="AlphaFoldDB" id="A0A1C4YDZ2"/>
<dbReference type="FunFam" id="3.40.605.10:FF:000007">
    <property type="entry name" value="NAD/NADP-dependent betaine aldehyde dehydrogenase"/>
    <property type="match status" value="1"/>
</dbReference>
<dbReference type="Pfam" id="PF00171">
    <property type="entry name" value="Aldedh"/>
    <property type="match status" value="1"/>
</dbReference>
<dbReference type="PANTHER" id="PTHR42804">
    <property type="entry name" value="ALDEHYDE DEHYDROGENASE"/>
    <property type="match status" value="1"/>
</dbReference>